<feature type="compositionally biased region" description="Polar residues" evidence="1">
    <location>
        <begin position="1"/>
        <end position="48"/>
    </location>
</feature>
<gene>
    <name evidence="2" type="ORF">PtA15_6A338</name>
</gene>
<dbReference type="RefSeq" id="XP_053021264.1">
    <property type="nucleotide sequence ID" value="XM_053170032.1"/>
</dbReference>
<evidence type="ECO:0000256" key="1">
    <source>
        <dbReference type="SAM" id="MobiDB-lite"/>
    </source>
</evidence>
<feature type="compositionally biased region" description="Low complexity" evidence="1">
    <location>
        <begin position="69"/>
        <end position="78"/>
    </location>
</feature>
<accession>A0ABY7CKF4</accession>
<evidence type="ECO:0000313" key="2">
    <source>
        <dbReference type="EMBL" id="WAQ85709.1"/>
    </source>
</evidence>
<keyword evidence="3" id="KW-1185">Reference proteome</keyword>
<proteinExistence type="predicted"/>
<dbReference type="Proteomes" id="UP001164743">
    <property type="component" value="Chromosome 6A"/>
</dbReference>
<dbReference type="EMBL" id="CP110426">
    <property type="protein sequence ID" value="WAQ85709.1"/>
    <property type="molecule type" value="Genomic_DNA"/>
</dbReference>
<reference evidence="2" key="1">
    <citation type="submission" date="2022-10" db="EMBL/GenBank/DDBJ databases">
        <title>Puccinia triticina Genome sequencing and assembly.</title>
        <authorList>
            <person name="Li C."/>
        </authorList>
    </citation>
    <scope>NUCLEOTIDE SEQUENCE</scope>
    <source>
        <strain evidence="2">Pt15</strain>
    </source>
</reference>
<feature type="compositionally biased region" description="Basic and acidic residues" evidence="1">
    <location>
        <begin position="80"/>
        <end position="90"/>
    </location>
</feature>
<dbReference type="GeneID" id="77810927"/>
<feature type="region of interest" description="Disordered" evidence="1">
    <location>
        <begin position="1"/>
        <end position="90"/>
    </location>
</feature>
<sequence length="284" mass="31047">MLRQTASVNQNTASRQSCASVNRSTAHLQSTPPNLQQYNPMRGQTNPTPAVPNGGHPPAAAQPDGTPGGNRNEPNGNPDSSDHDDQRSLPDEEGLYVRPLELEGLVQLDERQTQMLNRLLLTPPKGQWRVSMMTNMAILNQLANGVLGTEVVPPPGPIPPPVNPASRDLKTFVRIKIRELLTQGNLDAYSRTHLTGGVPINCTPLVLLTAFLAAQTPEFQAKQLPAGWLRNHVSNRSVLGMLRVLLKHERGNLRNLLLSNIKSSNRRPVDGPVPSLMQLIMIID</sequence>
<protein>
    <submittedName>
        <fullName evidence="2">Uncharacterized protein</fullName>
    </submittedName>
</protein>
<organism evidence="2 3">
    <name type="scientific">Puccinia triticina</name>
    <dbReference type="NCBI Taxonomy" id="208348"/>
    <lineage>
        <taxon>Eukaryota</taxon>
        <taxon>Fungi</taxon>
        <taxon>Dikarya</taxon>
        <taxon>Basidiomycota</taxon>
        <taxon>Pucciniomycotina</taxon>
        <taxon>Pucciniomycetes</taxon>
        <taxon>Pucciniales</taxon>
        <taxon>Pucciniaceae</taxon>
        <taxon>Puccinia</taxon>
    </lineage>
</organism>
<name>A0ABY7CKF4_9BASI</name>
<evidence type="ECO:0000313" key="3">
    <source>
        <dbReference type="Proteomes" id="UP001164743"/>
    </source>
</evidence>